<feature type="region of interest" description="Disordered" evidence="9">
    <location>
        <begin position="202"/>
        <end position="265"/>
    </location>
</feature>
<feature type="domain" description="Sodium/calcium exchanger membrane region" evidence="11">
    <location>
        <begin position="880"/>
        <end position="1031"/>
    </location>
</feature>
<feature type="transmembrane region" description="Helical" evidence="10">
    <location>
        <begin position="653"/>
        <end position="675"/>
    </location>
</feature>
<feature type="transmembrane region" description="Helical" evidence="10">
    <location>
        <begin position="619"/>
        <end position="641"/>
    </location>
</feature>
<feature type="transmembrane region" description="Helical" evidence="10">
    <location>
        <begin position="324"/>
        <end position="350"/>
    </location>
</feature>
<evidence type="ECO:0000313" key="13">
    <source>
        <dbReference type="EMBL" id="CDP38235.1"/>
    </source>
</evidence>
<evidence type="ECO:0000256" key="1">
    <source>
        <dbReference type="ARBA" id="ARBA00004127"/>
    </source>
</evidence>
<keyword evidence="4" id="KW-0597">Phosphoprotein</keyword>
<feature type="transmembrane region" description="Helical" evidence="10">
    <location>
        <begin position="587"/>
        <end position="607"/>
    </location>
</feature>
<feature type="compositionally biased region" description="Polar residues" evidence="9">
    <location>
        <begin position="166"/>
        <end position="175"/>
    </location>
</feature>
<feature type="transmembrane region" description="Helical" evidence="10">
    <location>
        <begin position="554"/>
        <end position="575"/>
    </location>
</feature>
<dbReference type="InterPro" id="IPR004713">
    <property type="entry name" value="CaH_exchang"/>
</dbReference>
<feature type="transmembrane region" description="Helical" evidence="10">
    <location>
        <begin position="687"/>
        <end position="710"/>
    </location>
</feature>
<reference evidence="13" key="2">
    <citation type="submission" date="2014-06" db="EMBL/GenBank/DDBJ databases">
        <title>The complete genome of Blastobotrys (Arxula) adeninivorans LS3 - a yeast of biotechnological interest.</title>
        <authorList>
            <person name="Kunze G."/>
            <person name="Gaillardin C."/>
            <person name="Czernicka M."/>
            <person name="Durrens P."/>
            <person name="Martin T."/>
            <person name="Boer E."/>
            <person name="Gabaldon T."/>
            <person name="Cruz J."/>
            <person name="Talla E."/>
            <person name="Marck C."/>
            <person name="Goffeau A."/>
            <person name="Barbe V."/>
            <person name="Baret P."/>
            <person name="Baronian K."/>
            <person name="Beier S."/>
            <person name="Bleykasten C."/>
            <person name="Bode R."/>
            <person name="Casaregola S."/>
            <person name="Despons L."/>
            <person name="Fairhead C."/>
            <person name="Giersberg M."/>
            <person name="Gierski P."/>
            <person name="Hahnel U."/>
            <person name="Hartmann A."/>
            <person name="Jankowska D."/>
            <person name="Jubin C."/>
            <person name="Jung P."/>
            <person name="Lafontaine I."/>
            <person name="Leh-Louis V."/>
            <person name="Lemaire M."/>
            <person name="Marcet-Houben M."/>
            <person name="Mascher M."/>
            <person name="Morel G."/>
            <person name="Richard G.-F."/>
            <person name="Riechen J."/>
            <person name="Sacerdot C."/>
            <person name="Sarkar A."/>
            <person name="Savel G."/>
            <person name="Schacherer J."/>
            <person name="Sherman D."/>
            <person name="Straub M.-L."/>
            <person name="Stein N."/>
            <person name="Thierry A."/>
            <person name="Trautwein-Schult A."/>
            <person name="Westhof E."/>
            <person name="Worch S."/>
            <person name="Dujon B."/>
            <person name="Souciet J.-L."/>
            <person name="Wincker P."/>
            <person name="Scholz U."/>
            <person name="Neuveglise N."/>
        </authorList>
    </citation>
    <scope>NUCLEOTIDE SEQUENCE</scope>
    <source>
        <strain evidence="13">LS3</strain>
    </source>
</reference>
<dbReference type="PhylomeDB" id="A0A060TAY6"/>
<dbReference type="Pfam" id="PF01699">
    <property type="entry name" value="Na_Ca_ex"/>
    <property type="match status" value="2"/>
</dbReference>
<dbReference type="InterPro" id="IPR044880">
    <property type="entry name" value="NCX_ion-bd_dom_sf"/>
</dbReference>
<feature type="compositionally biased region" description="Low complexity" evidence="9">
    <location>
        <begin position="1"/>
        <end position="15"/>
    </location>
</feature>
<dbReference type="FunFam" id="1.20.1420.30:FF:000014">
    <property type="entry name" value="Cation/H+ exchanger protein 2"/>
    <property type="match status" value="1"/>
</dbReference>
<feature type="domain" description="Sodium/calcium exchanger membrane region" evidence="11">
    <location>
        <begin position="588"/>
        <end position="705"/>
    </location>
</feature>
<evidence type="ECO:0000259" key="11">
    <source>
        <dbReference type="Pfam" id="PF01699"/>
    </source>
</evidence>
<keyword evidence="3" id="KW-0813">Transport</keyword>
<dbReference type="EMBL" id="HG937694">
    <property type="protein sequence ID" value="CDP38235.1"/>
    <property type="molecule type" value="Genomic_DNA"/>
</dbReference>
<feature type="compositionally biased region" description="Polar residues" evidence="9">
    <location>
        <begin position="73"/>
        <end position="86"/>
    </location>
</feature>
<dbReference type="Gene3D" id="1.20.1420.30">
    <property type="entry name" value="NCX, central ion-binding region"/>
    <property type="match status" value="2"/>
</dbReference>
<dbReference type="Pfam" id="PF03733">
    <property type="entry name" value="YccF"/>
    <property type="match status" value="1"/>
</dbReference>
<feature type="transmembrane region" description="Helical" evidence="10">
    <location>
        <begin position="981"/>
        <end position="1006"/>
    </location>
</feature>
<evidence type="ECO:0000259" key="12">
    <source>
        <dbReference type="Pfam" id="PF03733"/>
    </source>
</evidence>
<proteinExistence type="inferred from homology"/>
<feature type="compositionally biased region" description="Acidic residues" evidence="9">
    <location>
        <begin position="109"/>
        <end position="118"/>
    </location>
</feature>
<feature type="compositionally biased region" description="Acidic residues" evidence="9">
    <location>
        <begin position="248"/>
        <end position="258"/>
    </location>
</feature>
<feature type="region of interest" description="Disordered" evidence="9">
    <location>
        <begin position="1"/>
        <end position="179"/>
    </location>
</feature>
<keyword evidence="8 10" id="KW-0472">Membrane</keyword>
<feature type="transmembrane region" description="Helical" evidence="10">
    <location>
        <begin position="881"/>
        <end position="905"/>
    </location>
</feature>
<feature type="compositionally biased region" description="Low complexity" evidence="9">
    <location>
        <begin position="24"/>
        <end position="52"/>
    </location>
</feature>
<evidence type="ECO:0000256" key="7">
    <source>
        <dbReference type="ARBA" id="ARBA00023065"/>
    </source>
</evidence>
<dbReference type="PANTHER" id="PTHR31503">
    <property type="entry name" value="VACUOLAR CALCIUM ION TRANSPORTER"/>
    <property type="match status" value="1"/>
</dbReference>
<dbReference type="GO" id="GO:0005774">
    <property type="term" value="C:vacuolar membrane"/>
    <property type="evidence" value="ECO:0007669"/>
    <property type="project" value="UniProtKB-ARBA"/>
</dbReference>
<comment type="similarity">
    <text evidence="2">Belongs to the Ca(2+):cation antiporter (CaCA) (TC 2.A.19) family.</text>
</comment>
<keyword evidence="5 10" id="KW-0812">Transmembrane</keyword>
<dbReference type="PANTHER" id="PTHR31503:SF10">
    <property type="entry name" value="VNX1 PROTEIN"/>
    <property type="match status" value="1"/>
</dbReference>
<feature type="compositionally biased region" description="Polar residues" evidence="9">
    <location>
        <begin position="794"/>
        <end position="823"/>
    </location>
</feature>
<evidence type="ECO:0000256" key="9">
    <source>
        <dbReference type="SAM" id="MobiDB-lite"/>
    </source>
</evidence>
<sequence length="1057" mass="116156">MSANKQSAQASQGPQGPQGPQGGQPPQGSSQSVQAGTSPTTPSGQGSQGSPSETARRARQPKPSGLRVPSYSGPGSNASSTVSTPAIPTRPSLRWRPSGSMQRRFPYSTDDDEDEIEADLEREYFEGYSDGLKERRRRSTARKAKGTDKRSNAISTGVAGSAVAGSESQSPSTSEAPGVHLHHYHHKIRNESIRNLERAAAEREGDILEEDAAPPEDVTAYTSGQSRGAYDTADNDGLQEDMGHEEGTDSEEDVDNEDAQSTSSVETFTLRERQDAINETHPFGIRIWKPAVYKKFRSVQKIAEGDIHSTPGRAITWQVQLGNILWTIVFGTLLMMVCTIASATCMLCYWSPSAREYGSRLFSLGTYLWFPFGKFVELAQDENYIHEDIGEGRTLDEYERWQAGDVEVGRLFFGPPQRSATAATGDSASRRCSSDLINSDPEAGEDDLLIGNGNRKRRLFGRGKWNLGRVLFFAWYYAVLAPLLYIISSICFFGVFSIPMGKVTSILADQIRRHPLALEFKPASSYAVRSSSSIILCTYRAVGWNYYKYTVDGTNIFFINLMVPVLFVIFDYYFLHEKLHLEFFFTSSAFIFILSLLSVIPLAYFIGQAVASISAQSSMGMGAAINAFFSTIVEVFLYSVALSEGKGNLVEGSIIGSILAGVLLLPGLSMCAGAIRRKTQRYNPRSAGVSSTMLMFAVIAAFAPTIFYQIYGSYELKCSPCRDVKGEASECARCLLIQVPLERDTLYTAMIQPFSYICAVLLFVSYVIGLWFTLRTHASIIWSTPTASELGHGTSLQPLTTQPVHHQRSQVNLHQHAQATSENAVPDPQLLSQPAPADQGLDKTPTKQKHVVIQGPTKEHEQEAEAGGHDAPNWGRTKSSVILLGATVLYAIIAEILVGTVDVVLQNFNISEKLLGLTIFALVPNTTEFLNAISFAMHGNVALSMEIGSAYALQVCLLQVPALVLYSIWSSPNVAGAIHDYMFTLVFPRWDLCMSIFCVFLFSYLYAEGKSNYFKGCILNLAYLVAMIGFYFADQSDILEGSTLFVPQFNHQTPPYH</sequence>
<feature type="region of interest" description="Disordered" evidence="9">
    <location>
        <begin position="418"/>
        <end position="438"/>
    </location>
</feature>
<evidence type="ECO:0000256" key="3">
    <source>
        <dbReference type="ARBA" id="ARBA00022448"/>
    </source>
</evidence>
<evidence type="ECO:0000256" key="8">
    <source>
        <dbReference type="ARBA" id="ARBA00023136"/>
    </source>
</evidence>
<accession>A0A060TAY6</accession>
<dbReference type="GO" id="GO:0012505">
    <property type="term" value="C:endomembrane system"/>
    <property type="evidence" value="ECO:0007669"/>
    <property type="project" value="UniProtKB-SubCell"/>
</dbReference>
<keyword evidence="7" id="KW-0406">Ion transport</keyword>
<dbReference type="GO" id="GO:0015369">
    <property type="term" value="F:calcium:proton antiporter activity"/>
    <property type="evidence" value="ECO:0007669"/>
    <property type="project" value="TreeGrafter"/>
</dbReference>
<dbReference type="InterPro" id="IPR004837">
    <property type="entry name" value="NaCa_Exmemb"/>
</dbReference>
<feature type="transmembrane region" description="Helical" evidence="10">
    <location>
        <begin position="1013"/>
        <end position="1033"/>
    </location>
</feature>
<organism evidence="13">
    <name type="scientific">Blastobotrys adeninivorans</name>
    <name type="common">Yeast</name>
    <name type="synonym">Arxula adeninivorans</name>
    <dbReference type="NCBI Taxonomy" id="409370"/>
    <lineage>
        <taxon>Eukaryota</taxon>
        <taxon>Fungi</taxon>
        <taxon>Dikarya</taxon>
        <taxon>Ascomycota</taxon>
        <taxon>Saccharomycotina</taxon>
        <taxon>Dipodascomycetes</taxon>
        <taxon>Dipodascales</taxon>
        <taxon>Trichomonascaceae</taxon>
        <taxon>Blastobotrys</taxon>
    </lineage>
</organism>
<reference evidence="13" key="1">
    <citation type="submission" date="2014-02" db="EMBL/GenBank/DDBJ databases">
        <authorList>
            <person name="Genoscope - CEA"/>
        </authorList>
    </citation>
    <scope>NUCLEOTIDE SEQUENCE</scope>
    <source>
        <strain evidence="13">LS3</strain>
    </source>
</reference>
<feature type="transmembrane region" description="Helical" evidence="10">
    <location>
        <begin position="470"/>
        <end position="496"/>
    </location>
</feature>
<evidence type="ECO:0000256" key="5">
    <source>
        <dbReference type="ARBA" id="ARBA00022692"/>
    </source>
</evidence>
<feature type="transmembrane region" description="Helical" evidence="10">
    <location>
        <begin position="754"/>
        <end position="774"/>
    </location>
</feature>
<evidence type="ECO:0000256" key="2">
    <source>
        <dbReference type="ARBA" id="ARBA00008170"/>
    </source>
</evidence>
<protein>
    <submittedName>
        <fullName evidence="13">ARAD1D30162p</fullName>
    </submittedName>
</protein>
<evidence type="ECO:0000256" key="4">
    <source>
        <dbReference type="ARBA" id="ARBA00022553"/>
    </source>
</evidence>
<dbReference type="AlphaFoldDB" id="A0A060TAY6"/>
<evidence type="ECO:0000256" key="6">
    <source>
        <dbReference type="ARBA" id="ARBA00022989"/>
    </source>
</evidence>
<feature type="compositionally biased region" description="Basic residues" evidence="9">
    <location>
        <begin position="134"/>
        <end position="144"/>
    </location>
</feature>
<feature type="compositionally biased region" description="Polar residues" evidence="9">
    <location>
        <begin position="418"/>
        <end position="427"/>
    </location>
</feature>
<keyword evidence="6 10" id="KW-1133">Transmembrane helix</keyword>
<gene>
    <name evidence="13" type="ORF">GNLVRS02_ARAD1D30162g</name>
</gene>
<name>A0A060TAY6_BLAAD</name>
<feature type="region of interest" description="Disordered" evidence="9">
    <location>
        <begin position="793"/>
        <end position="872"/>
    </location>
</feature>
<dbReference type="InterPro" id="IPR005185">
    <property type="entry name" value="YccF"/>
</dbReference>
<dbReference type="GO" id="GO:0006874">
    <property type="term" value="P:intracellular calcium ion homeostasis"/>
    <property type="evidence" value="ECO:0007669"/>
    <property type="project" value="TreeGrafter"/>
</dbReference>
<feature type="transmembrane region" description="Helical" evidence="10">
    <location>
        <begin position="949"/>
        <end position="969"/>
    </location>
</feature>
<feature type="compositionally biased region" description="Basic and acidic residues" evidence="9">
    <location>
        <begin position="857"/>
        <end position="868"/>
    </location>
</feature>
<evidence type="ECO:0000256" key="10">
    <source>
        <dbReference type="SAM" id="Phobius"/>
    </source>
</evidence>
<feature type="domain" description="Inner membrane component" evidence="12">
    <location>
        <begin position="321"/>
        <end position="374"/>
    </location>
</feature>
<feature type="transmembrane region" description="Helical" evidence="10">
    <location>
        <begin position="917"/>
        <end position="937"/>
    </location>
</feature>
<comment type="subcellular location">
    <subcellularLocation>
        <location evidence="1">Endomembrane system</location>
        <topology evidence="1">Multi-pass membrane protein</topology>
    </subcellularLocation>
</comment>